<keyword evidence="1" id="KW-1188">Viral release from host cell</keyword>
<dbReference type="RefSeq" id="WP_272107301.1">
    <property type="nucleotide sequence ID" value="NZ_CACRUU010000098.1"/>
</dbReference>
<feature type="domain" description="Phage tail tape measure protein" evidence="4">
    <location>
        <begin position="218"/>
        <end position="419"/>
    </location>
</feature>
<evidence type="ECO:0000313" key="5">
    <source>
        <dbReference type="EMBL" id="MDB8739673.1"/>
    </source>
</evidence>
<sequence length="1013" mass="108475">MLKLDPTNTELLNQKQKLLQQSISETKNRLETLKQASEQAAKTAGNYDAWKEAYTPIQEEIVKTNEKMDKLKKSMKSMEESGQIDTEEYKKLQTEIDESSSRLKELKTQKKQVDDEFGHPISPEGMDALQREIIETTNDYKALRKEVGSANADLAKVSAVSGEFGNKVKGVGQSLLPVTGALTGVGAASTVMANNFNDAMSQAAGALDKPMSEMEDLRQLAIQTGQDTVFSATDAGNAITELAKGGLTEADIKAGALKTTMDLAASSGMDLGEAANVVVQAMGAFGLSANESAEAANALAGAAAASSTDVEPLTQALAQCSAGAKNAGWSIQETTAVLARFADAGIEGSDAGTSLKTMLQRLAAPTSEAAATKIETLGIKTRDASGNLLGAAEMAQELQDKLGGLDAASRDAALSAIFGSDAMRAATVMMDSGTEGLQKYIDAANDQEAAQRLANSQMSDGSRAIEELKGSLETAAIQIGDTLAPIVQKVAELITALVNKFSALPEGVQQVIVVVGILVAALGPLLMVIGQISLGISAVAGTLSKLSGIGGVVTDLIGGIKTAVTGLLGIITAHPVIAAITAIIVTLVALYNKCEWFRDGVNGILKAIKDGFFAAWDGIVEFFTETIPNAWNEMVSFFQGIPAWWSGIWDSVQAKFESVWTSIMEIPIIKELTSIIKDSFERLKEDLGGIWTGIKMLAENTWEFIKNATLAPVLLLIDLVTGDFERLKSDLENILNNIKNAFTNIWTAIQSITENFWDAIKTVILTKVEMTNEIVSTLLNALKTQLENIWNSIQNTAERIGSNIQESMSNIWNNIQNTIKTTVDNARNSAISGFEALRDGIKNTIQELPQIVSNIFDKIGSTISGWIDNAKEWGADFIHGLTEGILSGVNGIIDAVRGIGDKIRSFLHFSRPDEGPLRDYETWMPDFIDGMVKGINENVYKVSNAVKRVAKTMSESMYGGTPALASATQTNIVLNNNVGVQIGNQKLDSYIVETAQKGFTSQVHHAKRGKGRR</sequence>
<keyword evidence="3" id="KW-1133">Transmembrane helix</keyword>
<dbReference type="Proteomes" id="UP001211731">
    <property type="component" value="Unassembled WGS sequence"/>
</dbReference>
<evidence type="ECO:0000256" key="2">
    <source>
        <dbReference type="SAM" id="MobiDB-lite"/>
    </source>
</evidence>
<dbReference type="Pfam" id="PF10145">
    <property type="entry name" value="PhageMin_Tail"/>
    <property type="match status" value="1"/>
</dbReference>
<proteinExistence type="predicted"/>
<feature type="transmembrane region" description="Helical" evidence="3">
    <location>
        <begin position="511"/>
        <end position="543"/>
    </location>
</feature>
<dbReference type="InterPro" id="IPR010090">
    <property type="entry name" value="Phage_tape_meas"/>
</dbReference>
<dbReference type="PANTHER" id="PTHR37813:SF1">
    <property type="entry name" value="FELS-2 PROPHAGE PROTEIN"/>
    <property type="match status" value="1"/>
</dbReference>
<accession>A0A6N3GJW0</accession>
<keyword evidence="3" id="KW-0472">Membrane</keyword>
<feature type="region of interest" description="Disordered" evidence="2">
    <location>
        <begin position="100"/>
        <end position="124"/>
    </location>
</feature>
<protein>
    <submittedName>
        <fullName evidence="6">Chromosome partition protein Smc</fullName>
    </submittedName>
    <submittedName>
        <fullName evidence="5">Phage tail tape measure protein</fullName>
    </submittedName>
</protein>
<evidence type="ECO:0000259" key="4">
    <source>
        <dbReference type="Pfam" id="PF10145"/>
    </source>
</evidence>
<evidence type="ECO:0000256" key="1">
    <source>
        <dbReference type="ARBA" id="ARBA00022612"/>
    </source>
</evidence>
<name>A0A6N3GJW0_MEDGN</name>
<reference evidence="5" key="2">
    <citation type="submission" date="2023-01" db="EMBL/GenBank/DDBJ databases">
        <title>Human gut microbiome strain richness.</title>
        <authorList>
            <person name="Chen-Liaw A."/>
        </authorList>
    </citation>
    <scope>NUCLEOTIDE SEQUENCE</scope>
    <source>
        <strain evidence="5">1001217st1_A9_1001217B_191108</strain>
    </source>
</reference>
<dbReference type="Gene3D" id="1.10.287.1490">
    <property type="match status" value="1"/>
</dbReference>
<dbReference type="Gene3D" id="1.20.120.20">
    <property type="entry name" value="Apolipoprotein"/>
    <property type="match status" value="2"/>
</dbReference>
<dbReference type="SUPFAM" id="SSF48371">
    <property type="entry name" value="ARM repeat"/>
    <property type="match status" value="1"/>
</dbReference>
<dbReference type="EMBL" id="JAQMLR010000014">
    <property type="protein sequence ID" value="MDB8739673.1"/>
    <property type="molecule type" value="Genomic_DNA"/>
</dbReference>
<dbReference type="SUPFAM" id="SSF57997">
    <property type="entry name" value="Tropomyosin"/>
    <property type="match status" value="1"/>
</dbReference>
<dbReference type="PANTHER" id="PTHR37813">
    <property type="entry name" value="FELS-2 PROPHAGE PROTEIN"/>
    <property type="match status" value="1"/>
</dbReference>
<dbReference type="EMBL" id="CACRUU010000098">
    <property type="protein sequence ID" value="VYU65107.1"/>
    <property type="molecule type" value="Genomic_DNA"/>
</dbReference>
<dbReference type="InterPro" id="IPR016024">
    <property type="entry name" value="ARM-type_fold"/>
</dbReference>
<gene>
    <name evidence="6" type="primary">smc_5</name>
    <name evidence="5" type="ORF">PNU63_12985</name>
    <name evidence="6" type="ORF">RGLFYP36_02468</name>
</gene>
<feature type="compositionally biased region" description="Basic and acidic residues" evidence="2">
    <location>
        <begin position="100"/>
        <end position="118"/>
    </location>
</feature>
<evidence type="ECO:0000313" key="6">
    <source>
        <dbReference type="EMBL" id="VYU65107.1"/>
    </source>
</evidence>
<evidence type="ECO:0000256" key="3">
    <source>
        <dbReference type="SAM" id="Phobius"/>
    </source>
</evidence>
<dbReference type="AlphaFoldDB" id="A0A6N3GJW0"/>
<reference evidence="6" key="1">
    <citation type="submission" date="2019-11" db="EMBL/GenBank/DDBJ databases">
        <authorList>
            <person name="Feng L."/>
        </authorList>
    </citation>
    <scope>NUCLEOTIDE SEQUENCE</scope>
    <source>
        <strain evidence="6">RgnavusLFYP36</strain>
    </source>
</reference>
<keyword evidence="3" id="KW-0812">Transmembrane</keyword>
<organism evidence="6">
    <name type="scientific">Mediterraneibacter gnavus</name>
    <name type="common">Ruminococcus gnavus</name>
    <dbReference type="NCBI Taxonomy" id="33038"/>
    <lineage>
        <taxon>Bacteria</taxon>
        <taxon>Bacillati</taxon>
        <taxon>Bacillota</taxon>
        <taxon>Clostridia</taxon>
        <taxon>Lachnospirales</taxon>
        <taxon>Lachnospiraceae</taxon>
        <taxon>Mediterraneibacter</taxon>
    </lineage>
</organism>
<feature type="transmembrane region" description="Helical" evidence="3">
    <location>
        <begin position="564"/>
        <end position="591"/>
    </location>
</feature>
<dbReference type="NCBIfam" id="TIGR01760">
    <property type="entry name" value="tape_meas_TP901"/>
    <property type="match status" value="1"/>
</dbReference>